<keyword evidence="7 8" id="KW-0472">Membrane</keyword>
<evidence type="ECO:0000256" key="4">
    <source>
        <dbReference type="ARBA" id="ARBA00022475"/>
    </source>
</evidence>
<feature type="transmembrane region" description="Helical" evidence="8">
    <location>
        <begin position="92"/>
        <end position="125"/>
    </location>
</feature>
<feature type="transmembrane region" description="Helical" evidence="8">
    <location>
        <begin position="53"/>
        <end position="72"/>
    </location>
</feature>
<feature type="transmembrane region" description="Helical" evidence="8">
    <location>
        <begin position="274"/>
        <end position="292"/>
    </location>
</feature>
<keyword evidence="6 8" id="KW-1133">Transmembrane helix</keyword>
<feature type="domain" description="Citrate transporter-like" evidence="9">
    <location>
        <begin position="16"/>
        <end position="343"/>
    </location>
</feature>
<feature type="transmembrane region" description="Helical" evidence="8">
    <location>
        <begin position="246"/>
        <end position="262"/>
    </location>
</feature>
<comment type="subcellular location">
    <subcellularLocation>
        <location evidence="1">Cell membrane</location>
        <topology evidence="1">Multi-pass membrane protein</topology>
    </subcellularLocation>
</comment>
<dbReference type="InterPro" id="IPR051475">
    <property type="entry name" value="Diverse_Ion_Transporter"/>
</dbReference>
<dbReference type="PRINTS" id="PR00758">
    <property type="entry name" value="ARSENICPUMP"/>
</dbReference>
<evidence type="ECO:0000313" key="10">
    <source>
        <dbReference type="EMBL" id="ONN27048.1"/>
    </source>
</evidence>
<evidence type="ECO:0000313" key="11">
    <source>
        <dbReference type="Proteomes" id="UP000242616"/>
    </source>
</evidence>
<protein>
    <submittedName>
        <fullName evidence="10">Citrate transporter</fullName>
    </submittedName>
</protein>
<feature type="transmembrane region" description="Helical" evidence="8">
    <location>
        <begin position="337"/>
        <end position="359"/>
    </location>
</feature>
<reference evidence="10 11" key="1">
    <citation type="submission" date="2015-06" db="EMBL/GenBank/DDBJ databases">
        <title>Genome sequencing of Thermotogales isolates from hydrothermal vents.</title>
        <authorList>
            <person name="Haverkamp T.H."/>
            <person name="Kublanov I.V."/>
            <person name="Nesbo C.L."/>
        </authorList>
    </citation>
    <scope>NUCLEOTIDE SEQUENCE [LARGE SCALE GENOMIC DNA]</scope>
    <source>
        <strain evidence="11">ik275mar</strain>
    </source>
</reference>
<dbReference type="PANTHER" id="PTHR43568">
    <property type="entry name" value="P PROTEIN"/>
    <property type="match status" value="1"/>
</dbReference>
<dbReference type="InterPro" id="IPR000802">
    <property type="entry name" value="Arsenical_pump_ArsB"/>
</dbReference>
<keyword evidence="4" id="KW-1003">Cell membrane</keyword>
<comment type="caution">
    <text evidence="10">The sequence shown here is derived from an EMBL/GenBank/DDBJ whole genome shotgun (WGS) entry which is preliminary data.</text>
</comment>
<evidence type="ECO:0000256" key="1">
    <source>
        <dbReference type="ARBA" id="ARBA00004651"/>
    </source>
</evidence>
<organism evidence="10 11">
    <name type="scientific">Thermosipho affectus</name>
    <dbReference type="NCBI Taxonomy" id="660294"/>
    <lineage>
        <taxon>Bacteria</taxon>
        <taxon>Thermotogati</taxon>
        <taxon>Thermotogota</taxon>
        <taxon>Thermotogae</taxon>
        <taxon>Thermotogales</taxon>
        <taxon>Fervidobacteriaceae</taxon>
        <taxon>Thermosipho</taxon>
    </lineage>
</organism>
<sequence>MEKVFALSIVIIAYGYIIFGKKYKAPIVFGLAILVSALKLIEGLEPENISRVVDFNTLGLLAGMTVIVEFLKKTGLFQFLAIRVVKIGGKRFFLTITGLMILVAVSSAFLDNLVTIILIAPMIFLITDSLGLNPIPFLMLTIFIDNIGGMSTLIGSPLNLVLGSVSGLGFNDFIKNMGLITIISFAITMLLFKKYTVVDKDVEEKLEKLSDIDETMAITDKKSLRFTLLVFLIVLSLFGLHQVVEVDLSFVALLGAVAVILFHKKNFNDISNEIDWDTLFFYAGLYILSYALEEVGITRLLANMFLPLSGHLFYSLLAIFAFTSIAIPWLSAVPGTLIIAPVIKILVNAGFSPSFWWIYAVSANLATNLTPLGAVQNIVGVNLLSKQIGREFSFGEYIKWAFKPYLLTSLVGFAFVMVKLYIGG</sequence>
<dbReference type="RefSeq" id="WP_077198208.1">
    <property type="nucleotide sequence ID" value="NZ_LBFC01000018.1"/>
</dbReference>
<feature type="transmembrane region" description="Helical" evidence="8">
    <location>
        <begin position="312"/>
        <end position="330"/>
    </location>
</feature>
<evidence type="ECO:0000256" key="7">
    <source>
        <dbReference type="ARBA" id="ARBA00023136"/>
    </source>
</evidence>
<dbReference type="InterPro" id="IPR004680">
    <property type="entry name" value="Cit_transptr-like_dom"/>
</dbReference>
<keyword evidence="11" id="KW-1185">Reference proteome</keyword>
<name>A0ABX3IGU8_9BACT</name>
<dbReference type="Proteomes" id="UP000242616">
    <property type="component" value="Unassembled WGS sequence"/>
</dbReference>
<evidence type="ECO:0000256" key="6">
    <source>
        <dbReference type="ARBA" id="ARBA00022989"/>
    </source>
</evidence>
<comment type="similarity">
    <text evidence="2">Belongs to the CitM (TC 2.A.11) transporter family.</text>
</comment>
<evidence type="ECO:0000259" key="9">
    <source>
        <dbReference type="Pfam" id="PF03600"/>
    </source>
</evidence>
<accession>A0ABX3IGU8</accession>
<evidence type="ECO:0000256" key="8">
    <source>
        <dbReference type="SAM" id="Phobius"/>
    </source>
</evidence>
<proteinExistence type="inferred from homology"/>
<feature type="transmembrane region" description="Helical" evidence="8">
    <location>
        <begin position="25"/>
        <end position="41"/>
    </location>
</feature>
<gene>
    <name evidence="10" type="ORF">XJ44_04450</name>
</gene>
<evidence type="ECO:0000256" key="5">
    <source>
        <dbReference type="ARBA" id="ARBA00022692"/>
    </source>
</evidence>
<keyword evidence="3" id="KW-0813">Transport</keyword>
<feature type="transmembrane region" description="Helical" evidence="8">
    <location>
        <begin position="173"/>
        <end position="192"/>
    </location>
</feature>
<keyword evidence="5 8" id="KW-0812">Transmembrane</keyword>
<evidence type="ECO:0000256" key="2">
    <source>
        <dbReference type="ARBA" id="ARBA00009843"/>
    </source>
</evidence>
<feature type="transmembrane region" description="Helical" evidence="8">
    <location>
        <begin position="137"/>
        <end position="161"/>
    </location>
</feature>
<feature type="transmembrane region" description="Helical" evidence="8">
    <location>
        <begin position="223"/>
        <end position="240"/>
    </location>
</feature>
<evidence type="ECO:0000256" key="3">
    <source>
        <dbReference type="ARBA" id="ARBA00022448"/>
    </source>
</evidence>
<feature type="transmembrane region" description="Helical" evidence="8">
    <location>
        <begin position="405"/>
        <end position="422"/>
    </location>
</feature>
<dbReference type="Pfam" id="PF03600">
    <property type="entry name" value="CitMHS"/>
    <property type="match status" value="1"/>
</dbReference>
<dbReference type="PANTHER" id="PTHR43568:SF1">
    <property type="entry name" value="P PROTEIN"/>
    <property type="match status" value="1"/>
</dbReference>
<dbReference type="EMBL" id="LBFC01000018">
    <property type="protein sequence ID" value="ONN27048.1"/>
    <property type="molecule type" value="Genomic_DNA"/>
</dbReference>